<proteinExistence type="predicted"/>
<reference evidence="1 2" key="1">
    <citation type="journal article" date="2019" name="Sci. Rep.">
        <title>A high-quality genome of Eragrostis curvula grass provides insights into Poaceae evolution and supports new strategies to enhance forage quality.</title>
        <authorList>
            <person name="Carballo J."/>
            <person name="Santos B.A.C.M."/>
            <person name="Zappacosta D."/>
            <person name="Garbus I."/>
            <person name="Selva J.P."/>
            <person name="Gallo C.A."/>
            <person name="Diaz A."/>
            <person name="Albertini E."/>
            <person name="Caccamo M."/>
            <person name="Echenique V."/>
        </authorList>
    </citation>
    <scope>NUCLEOTIDE SEQUENCE [LARGE SCALE GENOMIC DNA]</scope>
    <source>
        <strain evidence="2">cv. Victoria</strain>
        <tissue evidence="1">Leaf</tissue>
    </source>
</reference>
<accession>A0A5J9SI51</accession>
<keyword evidence="2" id="KW-1185">Reference proteome</keyword>
<protein>
    <submittedName>
        <fullName evidence="1">Uncharacterized protein</fullName>
    </submittedName>
</protein>
<dbReference type="EMBL" id="RWGY01000813">
    <property type="protein sequence ID" value="TVT98759.1"/>
    <property type="molecule type" value="Genomic_DNA"/>
</dbReference>
<name>A0A5J9SI51_9POAL</name>
<comment type="caution">
    <text evidence="1">The sequence shown here is derived from an EMBL/GenBank/DDBJ whole genome shotgun (WGS) entry which is preliminary data.</text>
</comment>
<feature type="non-terminal residue" evidence="1">
    <location>
        <position position="114"/>
    </location>
</feature>
<gene>
    <name evidence="1" type="ORF">EJB05_55917</name>
</gene>
<organism evidence="1 2">
    <name type="scientific">Eragrostis curvula</name>
    <name type="common">weeping love grass</name>
    <dbReference type="NCBI Taxonomy" id="38414"/>
    <lineage>
        <taxon>Eukaryota</taxon>
        <taxon>Viridiplantae</taxon>
        <taxon>Streptophyta</taxon>
        <taxon>Embryophyta</taxon>
        <taxon>Tracheophyta</taxon>
        <taxon>Spermatophyta</taxon>
        <taxon>Magnoliopsida</taxon>
        <taxon>Liliopsida</taxon>
        <taxon>Poales</taxon>
        <taxon>Poaceae</taxon>
        <taxon>PACMAD clade</taxon>
        <taxon>Chloridoideae</taxon>
        <taxon>Eragrostideae</taxon>
        <taxon>Eragrostidinae</taxon>
        <taxon>Eragrostis</taxon>
    </lineage>
</organism>
<dbReference type="AlphaFoldDB" id="A0A5J9SI51"/>
<evidence type="ECO:0000313" key="1">
    <source>
        <dbReference type="EMBL" id="TVT98759.1"/>
    </source>
</evidence>
<dbReference type="Proteomes" id="UP000324897">
    <property type="component" value="Unassembled WGS sequence"/>
</dbReference>
<sequence>MRISIAAPSDVNELKGFAARPCMMLESWTIRPDFNKLQRTSFAQLGSNFTIETPHVAVAEPRRHVLPLGPVLLPISSTHEACLRDELAAQQADLQLGIMKKDTRSCFAKASKLT</sequence>
<evidence type="ECO:0000313" key="2">
    <source>
        <dbReference type="Proteomes" id="UP000324897"/>
    </source>
</evidence>
<dbReference type="Gramene" id="TVT98759">
    <property type="protein sequence ID" value="TVT98759"/>
    <property type="gene ID" value="EJB05_55917"/>
</dbReference>